<dbReference type="PANTHER" id="PTHR43479">
    <property type="entry name" value="ACREF/ENVCD OPERON REPRESSOR-RELATED"/>
    <property type="match status" value="1"/>
</dbReference>
<protein>
    <submittedName>
        <fullName evidence="5">TetR/AcrR family transcriptional regulator</fullName>
    </submittedName>
</protein>
<evidence type="ECO:0000259" key="4">
    <source>
        <dbReference type="PROSITE" id="PS50977"/>
    </source>
</evidence>
<dbReference type="SUPFAM" id="SSF46689">
    <property type="entry name" value="Homeodomain-like"/>
    <property type="match status" value="1"/>
</dbReference>
<comment type="caution">
    <text evidence="5">The sequence shown here is derived from an EMBL/GenBank/DDBJ whole genome shotgun (WGS) entry which is preliminary data.</text>
</comment>
<evidence type="ECO:0000256" key="1">
    <source>
        <dbReference type="ARBA" id="ARBA00022491"/>
    </source>
</evidence>
<evidence type="ECO:0000313" key="6">
    <source>
        <dbReference type="Proteomes" id="UP000318521"/>
    </source>
</evidence>
<dbReference type="GO" id="GO:0003677">
    <property type="term" value="F:DNA binding"/>
    <property type="evidence" value="ECO:0007669"/>
    <property type="project" value="UniProtKB-UniRule"/>
</dbReference>
<dbReference type="InterPro" id="IPR036271">
    <property type="entry name" value="Tet_transcr_reg_TetR-rel_C_sf"/>
</dbReference>
<proteinExistence type="predicted"/>
<dbReference type="Pfam" id="PF00440">
    <property type="entry name" value="TetR_N"/>
    <property type="match status" value="1"/>
</dbReference>
<dbReference type="InterPro" id="IPR050624">
    <property type="entry name" value="HTH-type_Tx_Regulator"/>
</dbReference>
<dbReference type="EMBL" id="VLXZ01000002">
    <property type="protein sequence ID" value="TSB47577.1"/>
    <property type="molecule type" value="Genomic_DNA"/>
</dbReference>
<dbReference type="InterPro" id="IPR009057">
    <property type="entry name" value="Homeodomain-like_sf"/>
</dbReference>
<evidence type="ECO:0000256" key="3">
    <source>
        <dbReference type="PROSITE-ProRule" id="PRU00335"/>
    </source>
</evidence>
<feature type="DNA-binding region" description="H-T-H motif" evidence="3">
    <location>
        <begin position="31"/>
        <end position="50"/>
    </location>
</feature>
<dbReference type="PROSITE" id="PS50977">
    <property type="entry name" value="HTH_TETR_2"/>
    <property type="match status" value="1"/>
</dbReference>
<feature type="domain" description="HTH tetR-type" evidence="4">
    <location>
        <begin position="8"/>
        <end position="68"/>
    </location>
</feature>
<dbReference type="SUPFAM" id="SSF48498">
    <property type="entry name" value="Tetracyclin repressor-like, C-terminal domain"/>
    <property type="match status" value="1"/>
</dbReference>
<dbReference type="PANTHER" id="PTHR43479:SF11">
    <property type="entry name" value="ACREF_ENVCD OPERON REPRESSOR-RELATED"/>
    <property type="match status" value="1"/>
</dbReference>
<keyword evidence="2 3" id="KW-0238">DNA-binding</keyword>
<organism evidence="5 6">
    <name type="scientific">Alkalicoccobacillus porphyridii</name>
    <dbReference type="NCBI Taxonomy" id="2597270"/>
    <lineage>
        <taxon>Bacteria</taxon>
        <taxon>Bacillati</taxon>
        <taxon>Bacillota</taxon>
        <taxon>Bacilli</taxon>
        <taxon>Bacillales</taxon>
        <taxon>Bacillaceae</taxon>
        <taxon>Alkalicoccobacillus</taxon>
    </lineage>
</organism>
<dbReference type="OrthoDB" id="9814703at2"/>
<accession>A0A554A1K7</accession>
<name>A0A554A1K7_9BACI</name>
<reference evidence="5 6" key="1">
    <citation type="submission" date="2019-07" db="EMBL/GenBank/DDBJ databases">
        <authorList>
            <person name="Park Y.J."/>
            <person name="Jeong S.E."/>
            <person name="Jung H.S."/>
        </authorList>
    </citation>
    <scope>NUCLEOTIDE SEQUENCE [LARGE SCALE GENOMIC DNA]</scope>
    <source>
        <strain evidence="6">P16(2019)</strain>
    </source>
</reference>
<keyword evidence="1" id="KW-0678">Repressor</keyword>
<dbReference type="AlphaFoldDB" id="A0A554A1K7"/>
<sequence length="198" mass="22647">MSQQPHYTSNLIHILKQTESLIKEYGCAHTTLKMIMEKADVSKGAIYHYVKSKDELFGLMLQKNIADIDKSFWEILNEECVDLSKPLKIIAEGLTYFLNKEDVSNPIFIYLLSKKENPSVQKVLDEFYQFSEKQASSWIQAGQEGGVIDSTIDADHTASSFLTYSYGLRITQLLSPERIPALIEEFYSLMFERLSPTT</sequence>
<dbReference type="RefSeq" id="WP_143846991.1">
    <property type="nucleotide sequence ID" value="NZ_VLXZ01000002.1"/>
</dbReference>
<dbReference type="Gene3D" id="1.10.357.10">
    <property type="entry name" value="Tetracycline Repressor, domain 2"/>
    <property type="match status" value="1"/>
</dbReference>
<gene>
    <name evidence="5" type="ORF">FN960_03380</name>
</gene>
<dbReference type="Proteomes" id="UP000318521">
    <property type="component" value="Unassembled WGS sequence"/>
</dbReference>
<keyword evidence="6" id="KW-1185">Reference proteome</keyword>
<dbReference type="PRINTS" id="PR00455">
    <property type="entry name" value="HTHTETR"/>
</dbReference>
<dbReference type="InterPro" id="IPR001647">
    <property type="entry name" value="HTH_TetR"/>
</dbReference>
<evidence type="ECO:0000313" key="5">
    <source>
        <dbReference type="EMBL" id="TSB47577.1"/>
    </source>
</evidence>
<evidence type="ECO:0000256" key="2">
    <source>
        <dbReference type="ARBA" id="ARBA00023125"/>
    </source>
</evidence>